<dbReference type="Proteomes" id="UP000092444">
    <property type="component" value="Unassembled WGS sequence"/>
</dbReference>
<evidence type="ECO:0000313" key="3">
    <source>
        <dbReference type="Proteomes" id="UP000092444"/>
    </source>
</evidence>
<proteinExistence type="predicted"/>
<protein>
    <submittedName>
        <fullName evidence="2">Uncharacterized protein</fullName>
    </submittedName>
</protein>
<dbReference type="EMBL" id="CCAG010016764">
    <property type="status" value="NOT_ANNOTATED_CDS"/>
    <property type="molecule type" value="Genomic_DNA"/>
</dbReference>
<sequence>MERRRREFNERMERSPPRGDARPRRGGRRRNQRNNKNLVLSESNVALGFQKARLGEGKNELDEVTNNVAFHIFLYVGKGNQRNNKNLALRESSVALGLQKASEERPELGEGKNEMEAVKNKMHQGAVGKVNYPVTSLVSAGFETANGKKISISEEGHKSIQNSLREFQDDLQETDYETELKDIKARISNESMESKFRKTANSTALIANKTSFQSATRKREFQDCLQEKDCGTELKDVKDRMECKFKKNGKEQCTTRQNHRFSNG</sequence>
<dbReference type="VEuPathDB" id="VectorBase:GMOY006493"/>
<feature type="compositionally biased region" description="Basic and acidic residues" evidence="1">
    <location>
        <begin position="1"/>
        <end position="23"/>
    </location>
</feature>
<reference evidence="2" key="1">
    <citation type="submission" date="2020-05" db="UniProtKB">
        <authorList>
            <consortium name="EnsemblMetazoa"/>
        </authorList>
    </citation>
    <scope>IDENTIFICATION</scope>
    <source>
        <strain evidence="2">Yale</strain>
    </source>
</reference>
<keyword evidence="3" id="KW-1185">Reference proteome</keyword>
<feature type="region of interest" description="Disordered" evidence="1">
    <location>
        <begin position="1"/>
        <end position="35"/>
    </location>
</feature>
<evidence type="ECO:0000256" key="1">
    <source>
        <dbReference type="SAM" id="MobiDB-lite"/>
    </source>
</evidence>
<dbReference type="PROSITE" id="PS50138">
    <property type="entry name" value="BRCA2_REPEAT"/>
    <property type="match status" value="1"/>
</dbReference>
<dbReference type="AlphaFoldDB" id="A0A1B0FRF6"/>
<evidence type="ECO:0000313" key="2">
    <source>
        <dbReference type="EnsemblMetazoa" id="GMOY006493-PA"/>
    </source>
</evidence>
<dbReference type="EMBL" id="CCAG010016763">
    <property type="status" value="NOT_ANNOTATED_CDS"/>
    <property type="molecule type" value="Genomic_DNA"/>
</dbReference>
<dbReference type="InterPro" id="IPR002093">
    <property type="entry name" value="BRCA2_repeat"/>
</dbReference>
<name>A0A1B0FRF6_GLOMM</name>
<accession>A0A1B0FRF6</accession>
<organism evidence="2 3">
    <name type="scientific">Glossina morsitans morsitans</name>
    <name type="common">Savannah tsetse fly</name>
    <dbReference type="NCBI Taxonomy" id="37546"/>
    <lineage>
        <taxon>Eukaryota</taxon>
        <taxon>Metazoa</taxon>
        <taxon>Ecdysozoa</taxon>
        <taxon>Arthropoda</taxon>
        <taxon>Hexapoda</taxon>
        <taxon>Insecta</taxon>
        <taxon>Pterygota</taxon>
        <taxon>Neoptera</taxon>
        <taxon>Endopterygota</taxon>
        <taxon>Diptera</taxon>
        <taxon>Brachycera</taxon>
        <taxon>Muscomorpha</taxon>
        <taxon>Hippoboscoidea</taxon>
        <taxon>Glossinidae</taxon>
        <taxon>Glossina</taxon>
    </lineage>
</organism>
<dbReference type="PhylomeDB" id="A0A1B0FRF6"/>
<feature type="compositionally biased region" description="Basic residues" evidence="1">
    <location>
        <begin position="24"/>
        <end position="33"/>
    </location>
</feature>
<dbReference type="EnsemblMetazoa" id="GMOY006493-RA">
    <property type="protein sequence ID" value="GMOY006493-PA"/>
    <property type="gene ID" value="GMOY006493"/>
</dbReference>